<accession>A0AAN4ZM80</accession>
<feature type="compositionally biased region" description="Basic and acidic residues" evidence="1">
    <location>
        <begin position="226"/>
        <end position="237"/>
    </location>
</feature>
<proteinExistence type="predicted"/>
<protein>
    <submittedName>
        <fullName evidence="2">Uncharacterized protein</fullName>
    </submittedName>
</protein>
<sequence>SYDFSVRENDTLNGLFMKIFDMNSVILKNSENRITQRALENLNGKRSKYQRFENTNEKSIRSVMYGIIESLHLTIVHLLEQEDPSETSISIVEQWKRKARLTNLVTYCSSVKTKFFFSSQLNIRYVMFGVIESLHLTLLHLMDETNVTILTNQSSKQSEEINNPSLLVPRPIEDPFDVSHSIPHFDEDSSMNAELKKIKKQSKTSCKPIEYVEISDEDDEPFMKISKSESVEGKKDSSMNAEVKKRKKPSKTSSKPIEHVEISDEDDEPMMKISKSESGGRNKIASSSTKGSSKSDCVKRGLADKQKNRLETDLAVANVPCVYSECETYPKTVRSYEYHLAKFHNSTLLKNGIYLICSCGLKVRTCRDRAHGKECDKRSYTLHRIDEE</sequence>
<evidence type="ECO:0000313" key="2">
    <source>
        <dbReference type="EMBL" id="GMR43808.1"/>
    </source>
</evidence>
<feature type="compositionally biased region" description="Low complexity" evidence="1">
    <location>
        <begin position="286"/>
        <end position="295"/>
    </location>
</feature>
<gene>
    <name evidence="2" type="ORF">PMAYCL1PPCAC_14003</name>
</gene>
<evidence type="ECO:0000313" key="3">
    <source>
        <dbReference type="Proteomes" id="UP001328107"/>
    </source>
</evidence>
<keyword evidence="3" id="KW-1185">Reference proteome</keyword>
<comment type="caution">
    <text evidence="2">The sequence shown here is derived from an EMBL/GenBank/DDBJ whole genome shotgun (WGS) entry which is preliminary data.</text>
</comment>
<feature type="non-terminal residue" evidence="2">
    <location>
        <position position="1"/>
    </location>
</feature>
<organism evidence="2 3">
    <name type="scientific">Pristionchus mayeri</name>
    <dbReference type="NCBI Taxonomy" id="1317129"/>
    <lineage>
        <taxon>Eukaryota</taxon>
        <taxon>Metazoa</taxon>
        <taxon>Ecdysozoa</taxon>
        <taxon>Nematoda</taxon>
        <taxon>Chromadorea</taxon>
        <taxon>Rhabditida</taxon>
        <taxon>Rhabditina</taxon>
        <taxon>Diplogasteromorpha</taxon>
        <taxon>Diplogasteroidea</taxon>
        <taxon>Neodiplogasteridae</taxon>
        <taxon>Pristionchus</taxon>
    </lineage>
</organism>
<dbReference type="AlphaFoldDB" id="A0AAN4ZM80"/>
<evidence type="ECO:0000256" key="1">
    <source>
        <dbReference type="SAM" id="MobiDB-lite"/>
    </source>
</evidence>
<dbReference type="EMBL" id="BTRK01000003">
    <property type="protein sequence ID" value="GMR43808.1"/>
    <property type="molecule type" value="Genomic_DNA"/>
</dbReference>
<reference evidence="3" key="1">
    <citation type="submission" date="2022-10" db="EMBL/GenBank/DDBJ databases">
        <title>Genome assembly of Pristionchus species.</title>
        <authorList>
            <person name="Yoshida K."/>
            <person name="Sommer R.J."/>
        </authorList>
    </citation>
    <scope>NUCLEOTIDE SEQUENCE [LARGE SCALE GENOMIC DNA]</scope>
    <source>
        <strain evidence="3">RS5460</strain>
    </source>
</reference>
<feature type="region of interest" description="Disordered" evidence="1">
    <location>
        <begin position="226"/>
        <end position="298"/>
    </location>
</feature>
<dbReference type="Proteomes" id="UP001328107">
    <property type="component" value="Unassembled WGS sequence"/>
</dbReference>
<name>A0AAN4ZM80_9BILA</name>